<sequence length="29" mass="3309">MSFVCFEVGEGIEKKEENFADKVMAQVKD</sequence>
<dbReference type="InterPro" id="IPR036402">
    <property type="entry name" value="EF-Ts_dimer_sf"/>
</dbReference>
<organism evidence="1 2">
    <name type="scientific">Bathymodiolus thermophilus thioautotrophic gill symbiont</name>
    <dbReference type="NCBI Taxonomy" id="2360"/>
    <lineage>
        <taxon>Bacteria</taxon>
        <taxon>Pseudomonadati</taxon>
        <taxon>Pseudomonadota</taxon>
        <taxon>Gammaproteobacteria</taxon>
        <taxon>sulfur-oxidizing symbionts</taxon>
    </lineage>
</organism>
<dbReference type="Proteomes" id="UP000626656">
    <property type="component" value="Unassembled WGS sequence"/>
</dbReference>
<keyword evidence="1" id="KW-0251">Elongation factor</keyword>
<gene>
    <name evidence="1" type="ORF">AZO1586I_1113</name>
</gene>
<dbReference type="SUPFAM" id="SSF54713">
    <property type="entry name" value="Elongation factor Ts (EF-Ts), dimerisation domain"/>
    <property type="match status" value="1"/>
</dbReference>
<keyword evidence="2" id="KW-1185">Reference proteome</keyword>
<reference evidence="1 2" key="1">
    <citation type="submission" date="2020-05" db="EMBL/GenBank/DDBJ databases">
        <authorList>
            <person name="Petersen J."/>
            <person name="Sayavedra L."/>
        </authorList>
    </citation>
    <scope>NUCLEOTIDE SEQUENCE [LARGE SCALE GENOMIC DNA]</scope>
    <source>
        <strain evidence="1">B azoricus SOX ET2 1586I</strain>
    </source>
</reference>
<evidence type="ECO:0000313" key="1">
    <source>
        <dbReference type="EMBL" id="CAB5503376.1"/>
    </source>
</evidence>
<keyword evidence="1" id="KW-0648">Protein biosynthesis</keyword>
<name>A0ABM8M7Q5_9GAMM</name>
<dbReference type="EMBL" id="CAHJWF010000253">
    <property type="protein sequence ID" value="CAB5503376.1"/>
    <property type="molecule type" value="Genomic_DNA"/>
</dbReference>
<proteinExistence type="predicted"/>
<protein>
    <submittedName>
        <fullName evidence="1">Translation elongation factor Ts</fullName>
    </submittedName>
</protein>
<dbReference type="GO" id="GO:0003746">
    <property type="term" value="F:translation elongation factor activity"/>
    <property type="evidence" value="ECO:0007669"/>
    <property type="project" value="UniProtKB-KW"/>
</dbReference>
<comment type="caution">
    <text evidence="1">The sequence shown here is derived from an EMBL/GenBank/DDBJ whole genome shotgun (WGS) entry which is preliminary data.</text>
</comment>
<evidence type="ECO:0000313" key="2">
    <source>
        <dbReference type="Proteomes" id="UP000626656"/>
    </source>
</evidence>
<accession>A0ABM8M7Q5</accession>